<keyword evidence="2" id="KW-1185">Reference proteome</keyword>
<proteinExistence type="predicted"/>
<evidence type="ECO:0000313" key="1">
    <source>
        <dbReference type="EMBL" id="MBW6410777.1"/>
    </source>
</evidence>
<dbReference type="Proteomes" id="UP001519921">
    <property type="component" value="Unassembled WGS sequence"/>
</dbReference>
<name>A0ABS7AQ33_9CLOT</name>
<dbReference type="RefSeq" id="WP_219780240.1">
    <property type="nucleotide sequence ID" value="NZ_JAHXPT010000009.1"/>
</dbReference>
<accession>A0ABS7AQ33</accession>
<reference evidence="1 2" key="1">
    <citation type="submission" date="2021-07" db="EMBL/GenBank/DDBJ databases">
        <title>Clostridium weizhouense sp. nov., an anaerobic bacterium isolated from activated sludge of Petroleum wastewater.</title>
        <authorList>
            <person name="Li Q."/>
        </authorList>
    </citation>
    <scope>NUCLEOTIDE SEQUENCE [LARGE SCALE GENOMIC DNA]</scope>
    <source>
        <strain evidence="1 2">YB-6</strain>
    </source>
</reference>
<gene>
    <name evidence="1" type="ORF">KYD98_11800</name>
</gene>
<sequence length="87" mass="10076">MMPFKESYTAEDLNMSGVVKILNDLIINYKFSTSSIEKLAHLSPDKIKNFLEIKDGITYDESIRTFLVAESLKNICAKFSNKFWNEF</sequence>
<protein>
    <submittedName>
        <fullName evidence="1">Uncharacterized protein</fullName>
    </submittedName>
</protein>
<organism evidence="1 2">
    <name type="scientific">Clostridium weizhouense</name>
    <dbReference type="NCBI Taxonomy" id="2859781"/>
    <lineage>
        <taxon>Bacteria</taxon>
        <taxon>Bacillati</taxon>
        <taxon>Bacillota</taxon>
        <taxon>Clostridia</taxon>
        <taxon>Eubacteriales</taxon>
        <taxon>Clostridiaceae</taxon>
        <taxon>Clostridium</taxon>
    </lineage>
</organism>
<comment type="caution">
    <text evidence="1">The sequence shown here is derived from an EMBL/GenBank/DDBJ whole genome shotgun (WGS) entry which is preliminary data.</text>
</comment>
<dbReference type="EMBL" id="JAHXPT010000009">
    <property type="protein sequence ID" value="MBW6410777.1"/>
    <property type="molecule type" value="Genomic_DNA"/>
</dbReference>
<evidence type="ECO:0000313" key="2">
    <source>
        <dbReference type="Proteomes" id="UP001519921"/>
    </source>
</evidence>